<keyword evidence="3" id="KW-1185">Reference proteome</keyword>
<dbReference type="NCBIfam" id="NF038015">
    <property type="entry name" value="AztD"/>
    <property type="match status" value="1"/>
</dbReference>
<organism evidence="2 3">
    <name type="scientific">Diaminobutyricimonas aerilata</name>
    <dbReference type="NCBI Taxonomy" id="1162967"/>
    <lineage>
        <taxon>Bacteria</taxon>
        <taxon>Bacillati</taxon>
        <taxon>Actinomycetota</taxon>
        <taxon>Actinomycetes</taxon>
        <taxon>Micrococcales</taxon>
        <taxon>Microbacteriaceae</taxon>
        <taxon>Diaminobutyricimonas</taxon>
    </lineage>
</organism>
<protein>
    <recommendedName>
        <fullName evidence="4">Pyrroloquinoline-quinone binding quinoprotein</fullName>
    </recommendedName>
</protein>
<dbReference type="InterPro" id="IPR011044">
    <property type="entry name" value="Quino_amine_DH_bsu"/>
</dbReference>
<reference evidence="2 3" key="1">
    <citation type="submission" date="2017-11" db="EMBL/GenBank/DDBJ databases">
        <title>Genomic Encyclopedia of Archaeal and Bacterial Type Strains, Phase II (KMG-II): From Individual Species to Whole Genera.</title>
        <authorList>
            <person name="Goeker M."/>
        </authorList>
    </citation>
    <scope>NUCLEOTIDE SEQUENCE [LARGE SCALE GENOMIC DNA]</scope>
    <source>
        <strain evidence="2 3">DSM 27393</strain>
    </source>
</reference>
<dbReference type="SUPFAM" id="SSF50969">
    <property type="entry name" value="YVTN repeat-like/Quinoprotein amine dehydrogenase"/>
    <property type="match status" value="1"/>
</dbReference>
<proteinExistence type="predicted"/>
<dbReference type="EMBL" id="PGFF01000001">
    <property type="protein sequence ID" value="PJJ70555.1"/>
    <property type="molecule type" value="Genomic_DNA"/>
</dbReference>
<evidence type="ECO:0000313" key="2">
    <source>
        <dbReference type="EMBL" id="PJJ70555.1"/>
    </source>
</evidence>
<dbReference type="OrthoDB" id="3250815at2"/>
<sequence length="396" mass="41365">MRHSRTATTAAAAFAAVVGLTLAGCAATDDANEPAADSSTTTPSPQIALTYDGGLLVLDAETLEVAGDLPIEGFTRVNPSGNDRHIMVTTTEGFRVLDTGAGIDEPELTDLVFEASEAGHVVRHADRTVLFADGTGDITLFDTADLNSDELPETETVESEAAHHGVAIELEDGTLLSTIGTPDSRTGARVLDPSGAEIARNEDCPAVHGEGTAADEVVVFGCENGVLVYTDGAFTKIPAPDAYGRMGNAYVTETSPIAVGDYNSDPDSEGYLLSELTLIDTVALTSTVVDLPEGVEYTWRGVSRGPQDEIVLLSADGTLNLLDETTGEVTESWSVIDPWESPVEWQDAHPALTVHDGIAYVTEPAADRILAVDLATGETVAEGDLPATPNEIAITG</sequence>
<feature type="chain" id="PRO_5014786536" description="Pyrroloquinoline-quinone binding quinoprotein" evidence="1">
    <location>
        <begin position="27"/>
        <end position="396"/>
    </location>
</feature>
<dbReference type="InterPro" id="IPR047697">
    <property type="entry name" value="AztD-like"/>
</dbReference>
<dbReference type="InterPro" id="IPR015943">
    <property type="entry name" value="WD40/YVTN_repeat-like_dom_sf"/>
</dbReference>
<name>A0A2M9CFD0_9MICO</name>
<dbReference type="RefSeq" id="WP_100362964.1">
    <property type="nucleotide sequence ID" value="NZ_PGFF01000001.1"/>
</dbReference>
<accession>A0A2M9CFD0</accession>
<evidence type="ECO:0008006" key="4">
    <source>
        <dbReference type="Google" id="ProtNLM"/>
    </source>
</evidence>
<evidence type="ECO:0000313" key="3">
    <source>
        <dbReference type="Proteomes" id="UP000228758"/>
    </source>
</evidence>
<dbReference type="PROSITE" id="PS51257">
    <property type="entry name" value="PROKAR_LIPOPROTEIN"/>
    <property type="match status" value="1"/>
</dbReference>
<keyword evidence="1" id="KW-0732">Signal</keyword>
<feature type="signal peptide" evidence="1">
    <location>
        <begin position="1"/>
        <end position="26"/>
    </location>
</feature>
<gene>
    <name evidence="2" type="ORF">CLV46_0077</name>
</gene>
<dbReference type="Gene3D" id="2.130.10.10">
    <property type="entry name" value="YVTN repeat-like/Quinoprotein amine dehydrogenase"/>
    <property type="match status" value="1"/>
</dbReference>
<comment type="caution">
    <text evidence="2">The sequence shown here is derived from an EMBL/GenBank/DDBJ whole genome shotgun (WGS) entry which is preliminary data.</text>
</comment>
<dbReference type="Proteomes" id="UP000228758">
    <property type="component" value="Unassembled WGS sequence"/>
</dbReference>
<evidence type="ECO:0000256" key="1">
    <source>
        <dbReference type="SAM" id="SignalP"/>
    </source>
</evidence>
<dbReference type="AlphaFoldDB" id="A0A2M9CFD0"/>